<dbReference type="InterPro" id="IPR036761">
    <property type="entry name" value="TTHA0802/YceI-like_sf"/>
</dbReference>
<evidence type="ECO:0000313" key="3">
    <source>
        <dbReference type="EMBL" id="PZF70792.1"/>
    </source>
</evidence>
<dbReference type="AlphaFoldDB" id="A0A2W2AB26"/>
<reference evidence="3 4" key="1">
    <citation type="submission" date="2018-06" db="EMBL/GenBank/DDBJ databases">
        <title>Mucibacter soli gen. nov., sp. nov., a new member of the family Chitinophagaceae producing mucin.</title>
        <authorList>
            <person name="Kim M.-K."/>
            <person name="Park S."/>
            <person name="Kim T.-S."/>
            <person name="Joung Y."/>
            <person name="Han J.-H."/>
            <person name="Kim S.B."/>
        </authorList>
    </citation>
    <scope>NUCLEOTIDE SEQUENCE [LARGE SCALE GENOMIC DNA]</scope>
    <source>
        <strain evidence="3 4">R1-15</strain>
    </source>
</reference>
<feature type="domain" description="Lipid/polyisoprenoid-binding YceI-like" evidence="2">
    <location>
        <begin position="21"/>
        <end position="179"/>
    </location>
</feature>
<keyword evidence="4" id="KW-1185">Reference proteome</keyword>
<sequence length="181" mass="19734">MKKLLIAACMLVLTAPAFAQKYMTRTGKVSFYSHTPIENIEAVNNESAAAVDSKTGDVVFQVPIKSFKFEKELMQEHFNENYMESDKFPKAEFRGKLADPSAVNFAKDGVYKTNVTGKLTMHGVTKDITVPGTITVKGGTATIDAKFNIKPADYGIKIPAVVASKIAEQIEVTINTVLKPA</sequence>
<feature type="signal peptide" evidence="1">
    <location>
        <begin position="1"/>
        <end position="19"/>
    </location>
</feature>
<name>A0A2W2AB26_9BACT</name>
<dbReference type="Gene3D" id="2.40.128.110">
    <property type="entry name" value="Lipid/polyisoprenoid-binding, YceI-like"/>
    <property type="match status" value="1"/>
</dbReference>
<evidence type="ECO:0000313" key="4">
    <source>
        <dbReference type="Proteomes" id="UP000248745"/>
    </source>
</evidence>
<dbReference type="EMBL" id="QKTW01000030">
    <property type="protein sequence ID" value="PZF70792.1"/>
    <property type="molecule type" value="Genomic_DNA"/>
</dbReference>
<dbReference type="Pfam" id="PF04264">
    <property type="entry name" value="YceI"/>
    <property type="match status" value="1"/>
</dbReference>
<proteinExistence type="predicted"/>
<dbReference type="OrthoDB" id="116832at2"/>
<dbReference type="Proteomes" id="UP000248745">
    <property type="component" value="Unassembled WGS sequence"/>
</dbReference>
<dbReference type="PANTHER" id="PTHR34406:SF1">
    <property type="entry name" value="PROTEIN YCEI"/>
    <property type="match status" value="1"/>
</dbReference>
<dbReference type="PANTHER" id="PTHR34406">
    <property type="entry name" value="PROTEIN YCEI"/>
    <property type="match status" value="1"/>
</dbReference>
<evidence type="ECO:0000256" key="1">
    <source>
        <dbReference type="SAM" id="SignalP"/>
    </source>
</evidence>
<dbReference type="RefSeq" id="WP_111000993.1">
    <property type="nucleotide sequence ID" value="NZ_QKTW01000030.1"/>
</dbReference>
<evidence type="ECO:0000259" key="2">
    <source>
        <dbReference type="SMART" id="SM00867"/>
    </source>
</evidence>
<feature type="chain" id="PRO_5016132167" evidence="1">
    <location>
        <begin position="20"/>
        <end position="181"/>
    </location>
</feature>
<dbReference type="SUPFAM" id="SSF101874">
    <property type="entry name" value="YceI-like"/>
    <property type="match status" value="1"/>
</dbReference>
<protein>
    <submittedName>
        <fullName evidence="3">YceI family protein</fullName>
    </submittedName>
</protein>
<dbReference type="SMART" id="SM00867">
    <property type="entry name" value="YceI"/>
    <property type="match status" value="1"/>
</dbReference>
<comment type="caution">
    <text evidence="3">The sequence shown here is derived from an EMBL/GenBank/DDBJ whole genome shotgun (WGS) entry which is preliminary data.</text>
</comment>
<organism evidence="3 4">
    <name type="scientific">Taibaiella soli</name>
    <dbReference type="NCBI Taxonomy" id="1649169"/>
    <lineage>
        <taxon>Bacteria</taxon>
        <taxon>Pseudomonadati</taxon>
        <taxon>Bacteroidota</taxon>
        <taxon>Chitinophagia</taxon>
        <taxon>Chitinophagales</taxon>
        <taxon>Chitinophagaceae</taxon>
        <taxon>Taibaiella</taxon>
    </lineage>
</organism>
<keyword evidence="1" id="KW-0732">Signal</keyword>
<accession>A0A2W2AB26</accession>
<dbReference type="InterPro" id="IPR007372">
    <property type="entry name" value="Lipid/polyisoprenoid-bd_YceI"/>
</dbReference>
<gene>
    <name evidence="3" type="ORF">DN068_21345</name>
</gene>